<proteinExistence type="predicted"/>
<evidence type="ECO:0000313" key="2">
    <source>
        <dbReference type="EMBL" id="NMF91446.1"/>
    </source>
</evidence>
<reference evidence="2 3" key="1">
    <citation type="submission" date="2019-12" db="EMBL/GenBank/DDBJ databases">
        <title>Comparative genomics gives insights into the taxonomy of the Azoarcus-Aromatoleum group and reveals separate origins of nif in the plant-associated Azoarcus and non-plant-associated Aromatoleum sub-groups.</title>
        <authorList>
            <person name="Lafos M."/>
            <person name="Maluk M."/>
            <person name="Batista M."/>
            <person name="Junghare M."/>
            <person name="Carmona M."/>
            <person name="Faoro H."/>
            <person name="Cruz L.M."/>
            <person name="Battistoni F."/>
            <person name="De Souza E."/>
            <person name="Pedrosa F."/>
            <person name="Chen W.-M."/>
            <person name="Poole P.S."/>
            <person name="Dixon R.A."/>
            <person name="James E.K."/>
        </authorList>
    </citation>
    <scope>NUCLEOTIDE SEQUENCE [LARGE SCALE GENOMIC DNA]</scope>
    <source>
        <strain evidence="2 3">ToN1</strain>
    </source>
</reference>
<keyword evidence="3" id="KW-1185">Reference proteome</keyword>
<sequence length="197" mass="20489">MPPARFAAASAAEPLDLRTLTRRFAHAGRLEAILLRPARRAAAQPVSEARALAGRGLAGDHRAAFGRGGGRRQLSLIQAEHLAAVAALAGRDEVDPALLRRNLVVSGLNLLAARTLFRDQPLVLRIGAEVVLELTGVCEPCSRMEEALGSGGYNAMRGHGGVTARVLIGGVLRIGDAVVCEAAPPAAAAPGPRPRRA</sequence>
<gene>
    <name evidence="2" type="ORF">GPA26_23580</name>
</gene>
<dbReference type="SUPFAM" id="SSF50800">
    <property type="entry name" value="PK beta-barrel domain-like"/>
    <property type="match status" value="1"/>
</dbReference>
<name>A0ABX1MW29_9RHOO</name>
<comment type="caution">
    <text evidence="2">The sequence shown here is derived from an EMBL/GenBank/DDBJ whole genome shotgun (WGS) entry which is preliminary data.</text>
</comment>
<dbReference type="InterPro" id="IPR005302">
    <property type="entry name" value="MoCF_Sase_C"/>
</dbReference>
<feature type="non-terminal residue" evidence="2">
    <location>
        <position position="197"/>
    </location>
</feature>
<protein>
    <submittedName>
        <fullName evidence="2">MOSC domain-containing protein</fullName>
    </submittedName>
</protein>
<feature type="domain" description="MOSC" evidence="1">
    <location>
        <begin position="44"/>
        <end position="181"/>
    </location>
</feature>
<dbReference type="PANTHER" id="PTHR36930">
    <property type="entry name" value="METAL-SULFUR CLUSTER BIOSYNTHESIS PROTEINS YUAD-RELATED"/>
    <property type="match status" value="1"/>
</dbReference>
<dbReference type="Gene3D" id="2.40.33.20">
    <property type="entry name" value="PK beta-barrel domain-like"/>
    <property type="match status" value="1"/>
</dbReference>
<evidence type="ECO:0000313" key="3">
    <source>
        <dbReference type="Proteomes" id="UP000652074"/>
    </source>
</evidence>
<organism evidence="2 3">
    <name type="scientific">Aromatoleum petrolei</name>
    <dbReference type="NCBI Taxonomy" id="76116"/>
    <lineage>
        <taxon>Bacteria</taxon>
        <taxon>Pseudomonadati</taxon>
        <taxon>Pseudomonadota</taxon>
        <taxon>Betaproteobacteria</taxon>
        <taxon>Rhodocyclales</taxon>
        <taxon>Rhodocyclaceae</taxon>
        <taxon>Aromatoleum</taxon>
    </lineage>
</organism>
<dbReference type="EMBL" id="WTVR01000085">
    <property type="protein sequence ID" value="NMF91446.1"/>
    <property type="molecule type" value="Genomic_DNA"/>
</dbReference>
<dbReference type="PANTHER" id="PTHR36930:SF1">
    <property type="entry name" value="MOSC DOMAIN-CONTAINING PROTEIN"/>
    <property type="match status" value="1"/>
</dbReference>
<dbReference type="PROSITE" id="PS51340">
    <property type="entry name" value="MOSC"/>
    <property type="match status" value="1"/>
</dbReference>
<dbReference type="InterPro" id="IPR011037">
    <property type="entry name" value="Pyrv_Knase-like_insert_dom_sf"/>
</dbReference>
<accession>A0ABX1MW29</accession>
<evidence type="ECO:0000259" key="1">
    <source>
        <dbReference type="PROSITE" id="PS51340"/>
    </source>
</evidence>
<dbReference type="InterPro" id="IPR052716">
    <property type="entry name" value="MOSC_domain"/>
</dbReference>
<dbReference type="Proteomes" id="UP000652074">
    <property type="component" value="Unassembled WGS sequence"/>
</dbReference>
<dbReference type="RefSeq" id="WP_169208761.1">
    <property type="nucleotide sequence ID" value="NZ_WTVR01000085.1"/>
</dbReference>
<dbReference type="Pfam" id="PF03473">
    <property type="entry name" value="MOSC"/>
    <property type="match status" value="1"/>
</dbReference>